<proteinExistence type="predicted"/>
<name>A0A846WY42_9ACTN</name>
<keyword evidence="2" id="KW-1185">Reference proteome</keyword>
<reference evidence="1 2" key="1">
    <citation type="submission" date="2020-04" db="EMBL/GenBank/DDBJ databases">
        <title>MicrobeNet Type strains.</title>
        <authorList>
            <person name="Nicholson A.C."/>
        </authorList>
    </citation>
    <scope>NUCLEOTIDE SEQUENCE [LARGE SCALE GENOMIC DNA]</scope>
    <source>
        <strain evidence="1 2">DSM 44113</strain>
    </source>
</reference>
<dbReference type="RefSeq" id="WP_168544881.1">
    <property type="nucleotide sequence ID" value="NZ_BAAAKS010000033.1"/>
</dbReference>
<evidence type="ECO:0000313" key="1">
    <source>
        <dbReference type="EMBL" id="NKY17811.1"/>
    </source>
</evidence>
<dbReference type="AlphaFoldDB" id="A0A846WY42"/>
<comment type="caution">
    <text evidence="1">The sequence shown here is derived from an EMBL/GenBank/DDBJ whole genome shotgun (WGS) entry which is preliminary data.</text>
</comment>
<accession>A0A846WY42</accession>
<sequence>MNDDRVAAKLASIHWKEEQYLRNRAGRERQDHIAIQRSILERHQPQDGAWGAPCTGDHDPAVAWPCETVLSADNPVNYLD</sequence>
<protein>
    <submittedName>
        <fullName evidence="1">Uncharacterized protein</fullName>
    </submittedName>
</protein>
<dbReference type="EMBL" id="JAAXOQ010000005">
    <property type="protein sequence ID" value="NKY17811.1"/>
    <property type="molecule type" value="Genomic_DNA"/>
</dbReference>
<evidence type="ECO:0000313" key="2">
    <source>
        <dbReference type="Proteomes" id="UP000582646"/>
    </source>
</evidence>
<gene>
    <name evidence="1" type="ORF">HF999_05420</name>
</gene>
<organism evidence="1 2">
    <name type="scientific">Tsukamurella spumae</name>
    <dbReference type="NCBI Taxonomy" id="44753"/>
    <lineage>
        <taxon>Bacteria</taxon>
        <taxon>Bacillati</taxon>
        <taxon>Actinomycetota</taxon>
        <taxon>Actinomycetes</taxon>
        <taxon>Mycobacteriales</taxon>
        <taxon>Tsukamurellaceae</taxon>
        <taxon>Tsukamurella</taxon>
    </lineage>
</organism>
<dbReference type="Proteomes" id="UP000582646">
    <property type="component" value="Unassembled WGS sequence"/>
</dbReference>